<sequence>MLTMRLVLGNLLLFIALGLCFKSTHAQETTAQTDENTTILLPNDYTVESMLSSENISTTPENTVTLLQTETILGNEINTMLEEPTGGSTPPLSTNQTSPETVPETTTVQTEQTTVTTTTLPVNVETTVIEQITSDAPSTSQNETTVSFTSPEPTSPTERPTDEITTAAVAMTTDSSEALKPTSILTTPPADWTESPSIVSNPVETSTETSITTSTTSTSTTQLPQNTADYPSLRSDKESVSTYFTTTITGVLIEPSDMPMKTIWLIIIVCVAIIFVLCVSMTVFIQRRKKTASRNFSPMYINGQSKRSRKKKGAEDDAWAGPVKMEAGVECDAVVQEGLMPNSGKQDGDDMVLSTFVAPDAGDASNGQVGGDGTKEAKKLDEQEPLLYIDEDVNEDKAGKTLEESEKQNGVEKSKEKEMNGGETYCLTTAV</sequence>
<protein>
    <submittedName>
        <fullName evidence="4">Location of vulva defective 1-like</fullName>
    </submittedName>
</protein>
<keyword evidence="3" id="KW-0732">Signal</keyword>
<evidence type="ECO:0000256" key="3">
    <source>
        <dbReference type="SAM" id="SignalP"/>
    </source>
</evidence>
<dbReference type="KEGG" id="ccar:109058578"/>
<feature type="compositionally biased region" description="Low complexity" evidence="1">
    <location>
        <begin position="143"/>
        <end position="158"/>
    </location>
</feature>
<keyword evidence="2" id="KW-0472">Membrane</keyword>
<dbReference type="Proteomes" id="UP001155660">
    <property type="component" value="Chromosome B3"/>
</dbReference>
<feature type="signal peptide" evidence="3">
    <location>
        <begin position="1"/>
        <end position="26"/>
    </location>
</feature>
<evidence type="ECO:0000313" key="4">
    <source>
        <dbReference type="RefSeq" id="XP_018931324.1"/>
    </source>
</evidence>
<feature type="transmembrane region" description="Helical" evidence="2">
    <location>
        <begin position="263"/>
        <end position="285"/>
    </location>
</feature>
<feature type="region of interest" description="Disordered" evidence="1">
    <location>
        <begin position="381"/>
        <end position="420"/>
    </location>
</feature>
<reference evidence="4" key="1">
    <citation type="submission" date="2025-08" db="UniProtKB">
        <authorList>
            <consortium name="RefSeq"/>
        </authorList>
    </citation>
    <scope>IDENTIFICATION</scope>
    <source>
        <tissue evidence="4">Muscle</tissue>
    </source>
</reference>
<feature type="region of interest" description="Disordered" evidence="1">
    <location>
        <begin position="181"/>
        <end position="234"/>
    </location>
</feature>
<organism evidence="4">
    <name type="scientific">Cyprinus carpio</name>
    <name type="common">Common carp</name>
    <dbReference type="NCBI Taxonomy" id="7962"/>
    <lineage>
        <taxon>Eukaryota</taxon>
        <taxon>Metazoa</taxon>
        <taxon>Chordata</taxon>
        <taxon>Craniata</taxon>
        <taxon>Vertebrata</taxon>
        <taxon>Euteleostomi</taxon>
        <taxon>Actinopterygii</taxon>
        <taxon>Neopterygii</taxon>
        <taxon>Teleostei</taxon>
        <taxon>Ostariophysi</taxon>
        <taxon>Cypriniformes</taxon>
        <taxon>Cyprinidae</taxon>
        <taxon>Cyprininae</taxon>
        <taxon>Cyprinus</taxon>
    </lineage>
</organism>
<feature type="compositionally biased region" description="Polar residues" evidence="1">
    <location>
        <begin position="86"/>
        <end position="95"/>
    </location>
</feature>
<evidence type="ECO:0000256" key="2">
    <source>
        <dbReference type="SAM" id="Phobius"/>
    </source>
</evidence>
<evidence type="ECO:0000256" key="1">
    <source>
        <dbReference type="SAM" id="MobiDB-lite"/>
    </source>
</evidence>
<feature type="compositionally biased region" description="Low complexity" evidence="1">
    <location>
        <begin position="96"/>
        <end position="105"/>
    </location>
</feature>
<accession>A0A9Q9V1Y2</accession>
<keyword evidence="2" id="KW-1133">Transmembrane helix</keyword>
<feature type="region of interest" description="Disordered" evidence="1">
    <location>
        <begin position="134"/>
        <end position="161"/>
    </location>
</feature>
<feature type="compositionally biased region" description="Polar residues" evidence="1">
    <location>
        <begin position="194"/>
        <end position="203"/>
    </location>
</feature>
<name>A0A9Q9V1Y2_CYPCA</name>
<keyword evidence="2" id="KW-0812">Transmembrane</keyword>
<feature type="compositionally biased region" description="Low complexity" evidence="1">
    <location>
        <begin position="204"/>
        <end position="221"/>
    </location>
</feature>
<dbReference type="RefSeq" id="XP_018931324.1">
    <property type="nucleotide sequence ID" value="XM_019075779.2"/>
</dbReference>
<feature type="chain" id="PRO_5040346882" evidence="3">
    <location>
        <begin position="27"/>
        <end position="431"/>
    </location>
</feature>
<gene>
    <name evidence="4" type="primary">LOC109058578</name>
</gene>
<feature type="compositionally biased region" description="Basic and acidic residues" evidence="1">
    <location>
        <begin position="395"/>
        <end position="420"/>
    </location>
</feature>
<dbReference type="AlphaFoldDB" id="A0A9Q9V1Y2"/>
<proteinExistence type="predicted"/>
<feature type="region of interest" description="Disordered" evidence="1">
    <location>
        <begin position="81"/>
        <end position="105"/>
    </location>
</feature>
<dbReference type="OrthoDB" id="8887577at2759"/>
<dbReference type="GeneID" id="109058578"/>